<accession>A0A9P2YQ04</accession>
<evidence type="ECO:0000313" key="2">
    <source>
        <dbReference type="Proteomes" id="UP000236321"/>
    </source>
</evidence>
<dbReference type="EMBL" id="BEYQ01000022">
    <property type="protein sequence ID" value="GBD55384.1"/>
    <property type="molecule type" value="Genomic_DNA"/>
</dbReference>
<gene>
    <name evidence="1" type="ORF">BGM30_44770</name>
</gene>
<evidence type="ECO:0000313" key="1">
    <source>
        <dbReference type="EMBL" id="GBD55384.1"/>
    </source>
</evidence>
<dbReference type="Proteomes" id="UP000236321">
    <property type="component" value="Unassembled WGS sequence"/>
</dbReference>
<reference evidence="2" key="1">
    <citation type="submission" date="2017-12" db="EMBL/GenBank/DDBJ databases">
        <title>Improved Draft Genome Sequence of Microcystis aeruginosa NIES-298, a Microcystin-Producing Cyanobacterium from Lake Kasumigaura, Japan.</title>
        <authorList>
            <person name="Yamaguchi H."/>
            <person name="Suzuki S."/>
            <person name="Kawachi M."/>
        </authorList>
    </citation>
    <scope>NUCLEOTIDE SEQUENCE [LARGE SCALE GENOMIC DNA]</scope>
    <source>
        <strain evidence="2">NIES-298</strain>
    </source>
</reference>
<sequence length="211" mass="24332">MPEWINIIYKNANNQIKSYGPISFDKLLNPPPTRDISSKVLSREIKKFKFTDARRPNDPPKYKCQFTVFDVFNNIVLSITRDECPDVEVIPERCYFKPENERLVAKVFQSFLDPPLRIEYQGNCATVWKDAWPINYFPLMIYKECTDNPNCPPPRIRLDNKKCKEECSQCPSGTAIKVLLRGNIACVDAFGCIIKEIKFKPGCNSYDCICG</sequence>
<protein>
    <submittedName>
        <fullName evidence="1">Uncharacterized protein</fullName>
    </submittedName>
</protein>
<dbReference type="AlphaFoldDB" id="A0A9P2YQ04"/>
<organism evidence="1 2">
    <name type="scientific">Microcystis aeruginosa NIES-298</name>
    <dbReference type="NCBI Taxonomy" id="449468"/>
    <lineage>
        <taxon>Bacteria</taxon>
        <taxon>Bacillati</taxon>
        <taxon>Cyanobacteriota</taxon>
        <taxon>Cyanophyceae</taxon>
        <taxon>Oscillatoriophycideae</taxon>
        <taxon>Chroococcales</taxon>
        <taxon>Microcystaceae</taxon>
        <taxon>Microcystis</taxon>
    </lineage>
</organism>
<proteinExistence type="predicted"/>
<comment type="caution">
    <text evidence="1">The sequence shown here is derived from an EMBL/GenBank/DDBJ whole genome shotgun (WGS) entry which is preliminary data.</text>
</comment>
<name>A0A9P2YQ04_MICAE</name>